<gene>
    <name evidence="2" type="ORF">EJ02DRAFT_379579</name>
</gene>
<dbReference type="OrthoDB" id="3877279at2759"/>
<protein>
    <recommendedName>
        <fullName evidence="4">Cyclin N-terminal domain-containing protein</fullName>
    </recommendedName>
</protein>
<evidence type="ECO:0000313" key="3">
    <source>
        <dbReference type="Proteomes" id="UP000800038"/>
    </source>
</evidence>
<accession>A0A6A5SIU4</accession>
<evidence type="ECO:0000256" key="1">
    <source>
        <dbReference type="SAM" id="MobiDB-lite"/>
    </source>
</evidence>
<evidence type="ECO:0008006" key="4">
    <source>
        <dbReference type="Google" id="ProtNLM"/>
    </source>
</evidence>
<dbReference type="EMBL" id="ML976061">
    <property type="protein sequence ID" value="KAF1940541.1"/>
    <property type="molecule type" value="Genomic_DNA"/>
</dbReference>
<reference evidence="2" key="1">
    <citation type="journal article" date="2020" name="Stud. Mycol.">
        <title>101 Dothideomycetes genomes: a test case for predicting lifestyles and emergence of pathogens.</title>
        <authorList>
            <person name="Haridas S."/>
            <person name="Albert R."/>
            <person name="Binder M."/>
            <person name="Bloem J."/>
            <person name="Labutti K."/>
            <person name="Salamov A."/>
            <person name="Andreopoulos B."/>
            <person name="Baker S."/>
            <person name="Barry K."/>
            <person name="Bills G."/>
            <person name="Bluhm B."/>
            <person name="Cannon C."/>
            <person name="Castanera R."/>
            <person name="Culley D."/>
            <person name="Daum C."/>
            <person name="Ezra D."/>
            <person name="Gonzalez J."/>
            <person name="Henrissat B."/>
            <person name="Kuo A."/>
            <person name="Liang C."/>
            <person name="Lipzen A."/>
            <person name="Lutzoni F."/>
            <person name="Magnuson J."/>
            <person name="Mondo S."/>
            <person name="Nolan M."/>
            <person name="Ohm R."/>
            <person name="Pangilinan J."/>
            <person name="Park H.-J."/>
            <person name="Ramirez L."/>
            <person name="Alfaro M."/>
            <person name="Sun H."/>
            <person name="Tritt A."/>
            <person name="Yoshinaga Y."/>
            <person name="Zwiers L.-H."/>
            <person name="Turgeon B."/>
            <person name="Goodwin S."/>
            <person name="Spatafora J."/>
            <person name="Crous P."/>
            <person name="Grigoriev I."/>
        </authorList>
    </citation>
    <scope>NUCLEOTIDE SEQUENCE</scope>
    <source>
        <strain evidence="2">CBS 161.51</strain>
    </source>
</reference>
<evidence type="ECO:0000313" key="2">
    <source>
        <dbReference type="EMBL" id="KAF1940541.1"/>
    </source>
</evidence>
<feature type="region of interest" description="Disordered" evidence="1">
    <location>
        <begin position="28"/>
        <end position="65"/>
    </location>
</feature>
<proteinExistence type="predicted"/>
<dbReference type="Proteomes" id="UP000800038">
    <property type="component" value="Unassembled WGS sequence"/>
</dbReference>
<organism evidence="2 3">
    <name type="scientific">Clathrospora elynae</name>
    <dbReference type="NCBI Taxonomy" id="706981"/>
    <lineage>
        <taxon>Eukaryota</taxon>
        <taxon>Fungi</taxon>
        <taxon>Dikarya</taxon>
        <taxon>Ascomycota</taxon>
        <taxon>Pezizomycotina</taxon>
        <taxon>Dothideomycetes</taxon>
        <taxon>Pleosporomycetidae</taxon>
        <taxon>Pleosporales</taxon>
        <taxon>Diademaceae</taxon>
        <taxon>Clathrospora</taxon>
    </lineage>
</organism>
<feature type="compositionally biased region" description="Polar residues" evidence="1">
    <location>
        <begin position="49"/>
        <end position="65"/>
    </location>
</feature>
<keyword evidence="3" id="KW-1185">Reference proteome</keyword>
<sequence>MMDHSPALSMNSDMTDEELDQYLANYVPLSNLPTPPPAKESSMPRRVSTPASSTSRTLAQTHNVSRSSVNQAYAAHLANLVPLNVSTRPPHASPINGYLNLAQLPEEIVAFAGCMLDALSSRFASIWRDALAPSDHARNLEEFLRSDSRHVVRIRPEVIVLAALSLSLDFLADGMKSSADWSEWESNGVFTVQEIEATKRAILKDMDYGLLRISNDMVQRRLRDMQRPSTCSAMISNPSTKLERRRNVSLSLQGTAVWNHGVQTPEPSP</sequence>
<name>A0A6A5SIU4_9PLEO</name>
<dbReference type="AlphaFoldDB" id="A0A6A5SIU4"/>